<evidence type="ECO:0000313" key="2">
    <source>
        <dbReference type="Proteomes" id="UP000324222"/>
    </source>
</evidence>
<proteinExistence type="predicted"/>
<reference evidence="1 2" key="1">
    <citation type="submission" date="2019-05" db="EMBL/GenBank/DDBJ databases">
        <title>Another draft genome of Portunus trituberculatus and its Hox gene families provides insights of decapod evolution.</title>
        <authorList>
            <person name="Jeong J.-H."/>
            <person name="Song I."/>
            <person name="Kim S."/>
            <person name="Choi T."/>
            <person name="Kim D."/>
            <person name="Ryu S."/>
            <person name="Kim W."/>
        </authorList>
    </citation>
    <scope>NUCLEOTIDE SEQUENCE [LARGE SCALE GENOMIC DNA]</scope>
    <source>
        <tissue evidence="1">Muscle</tissue>
    </source>
</reference>
<evidence type="ECO:0000313" key="1">
    <source>
        <dbReference type="EMBL" id="MPC91226.1"/>
    </source>
</evidence>
<dbReference type="EMBL" id="VSRR010087035">
    <property type="protein sequence ID" value="MPC91226.1"/>
    <property type="molecule type" value="Genomic_DNA"/>
</dbReference>
<gene>
    <name evidence="1" type="ORF">E2C01_086250</name>
</gene>
<organism evidence="1 2">
    <name type="scientific">Portunus trituberculatus</name>
    <name type="common">Swimming crab</name>
    <name type="synonym">Neptunus trituberculatus</name>
    <dbReference type="NCBI Taxonomy" id="210409"/>
    <lineage>
        <taxon>Eukaryota</taxon>
        <taxon>Metazoa</taxon>
        <taxon>Ecdysozoa</taxon>
        <taxon>Arthropoda</taxon>
        <taxon>Crustacea</taxon>
        <taxon>Multicrustacea</taxon>
        <taxon>Malacostraca</taxon>
        <taxon>Eumalacostraca</taxon>
        <taxon>Eucarida</taxon>
        <taxon>Decapoda</taxon>
        <taxon>Pleocyemata</taxon>
        <taxon>Brachyura</taxon>
        <taxon>Eubrachyura</taxon>
        <taxon>Portunoidea</taxon>
        <taxon>Portunidae</taxon>
        <taxon>Portuninae</taxon>
        <taxon>Portunus</taxon>
    </lineage>
</organism>
<comment type="caution">
    <text evidence="1">The sequence shown here is derived from an EMBL/GenBank/DDBJ whole genome shotgun (WGS) entry which is preliminary data.</text>
</comment>
<sequence length="60" mass="6576">MKTTPVYPKASHWKTPAVCVRGGSVSVAVAPRRPGHREAGMRVWGDARPLAGLLLHRLYI</sequence>
<keyword evidence="2" id="KW-1185">Reference proteome</keyword>
<name>A0A5B7JB12_PORTR</name>
<accession>A0A5B7JB12</accession>
<protein>
    <submittedName>
        <fullName evidence="1">Uncharacterized protein</fullName>
    </submittedName>
</protein>
<dbReference type="Proteomes" id="UP000324222">
    <property type="component" value="Unassembled WGS sequence"/>
</dbReference>
<dbReference type="AlphaFoldDB" id="A0A5B7JB12"/>